<proteinExistence type="predicted"/>
<evidence type="ECO:0000313" key="3">
    <source>
        <dbReference type="EMBL" id="MEI4272993.1"/>
    </source>
</evidence>
<protein>
    <submittedName>
        <fullName evidence="3">TfoX/Sxy family protein</fullName>
    </submittedName>
</protein>
<comment type="caution">
    <text evidence="3">The sequence shown here is derived from an EMBL/GenBank/DDBJ whole genome shotgun (WGS) entry which is preliminary data.</text>
</comment>
<sequence>MPHDVDLADRVREALAAVPDVTEKRMFGGLAFLVGGAMAVAVSGSGGLMVRCDPAVADDLVARDGVARMVMQGRQLAGWVLVDPGLLPTVPAVAEYVATGRTAALAAR</sequence>
<keyword evidence="1" id="KW-0472">Membrane</keyword>
<organism evidence="3 4">
    <name type="scientific">Klenkia sesuvii</name>
    <dbReference type="NCBI Taxonomy" id="3103137"/>
    <lineage>
        <taxon>Bacteria</taxon>
        <taxon>Bacillati</taxon>
        <taxon>Actinomycetota</taxon>
        <taxon>Actinomycetes</taxon>
        <taxon>Geodermatophilales</taxon>
        <taxon>Geodermatophilaceae</taxon>
        <taxon>Klenkia</taxon>
    </lineage>
</organism>
<keyword evidence="1" id="KW-0812">Transmembrane</keyword>
<evidence type="ECO:0000256" key="1">
    <source>
        <dbReference type="SAM" id="Phobius"/>
    </source>
</evidence>
<keyword evidence="4" id="KW-1185">Reference proteome</keyword>
<keyword evidence="1" id="KW-1133">Transmembrane helix</keyword>
<dbReference type="Pfam" id="PF04993">
    <property type="entry name" value="TfoX_N"/>
    <property type="match status" value="1"/>
</dbReference>
<name>A0ABU8DWE5_9ACTN</name>
<dbReference type="Gene3D" id="3.30.1460.30">
    <property type="entry name" value="YgaC/TfoX-N like chaperone"/>
    <property type="match status" value="1"/>
</dbReference>
<evidence type="ECO:0000313" key="4">
    <source>
        <dbReference type="Proteomes" id="UP001361570"/>
    </source>
</evidence>
<gene>
    <name evidence="3" type="ORF">TEK04_14790</name>
</gene>
<dbReference type="RefSeq" id="WP_336405115.1">
    <property type="nucleotide sequence ID" value="NZ_JBAPLU010000015.1"/>
</dbReference>
<feature type="domain" description="TfoX N-terminal" evidence="2">
    <location>
        <begin position="13"/>
        <end position="96"/>
    </location>
</feature>
<dbReference type="Proteomes" id="UP001361570">
    <property type="component" value="Unassembled WGS sequence"/>
</dbReference>
<accession>A0ABU8DWE5</accession>
<dbReference type="InterPro" id="IPR007076">
    <property type="entry name" value="TfoX_N"/>
</dbReference>
<evidence type="ECO:0000259" key="2">
    <source>
        <dbReference type="Pfam" id="PF04993"/>
    </source>
</evidence>
<feature type="transmembrane region" description="Helical" evidence="1">
    <location>
        <begin position="27"/>
        <end position="50"/>
    </location>
</feature>
<dbReference type="SUPFAM" id="SSF159894">
    <property type="entry name" value="YgaC/TfoX-N like"/>
    <property type="match status" value="1"/>
</dbReference>
<reference evidence="3 4" key="1">
    <citation type="submission" date="2024-03" db="EMBL/GenBank/DDBJ databases">
        <title>Draft genome sequence of Klenkia sp. LSe6-5.</title>
        <authorList>
            <person name="Duangmal K."/>
            <person name="Chantavorakit T."/>
        </authorList>
    </citation>
    <scope>NUCLEOTIDE SEQUENCE [LARGE SCALE GENOMIC DNA]</scope>
    <source>
        <strain evidence="3 4">LSe6-5</strain>
    </source>
</reference>
<dbReference type="EMBL" id="JBAPLU010000015">
    <property type="protein sequence ID" value="MEI4272993.1"/>
    <property type="molecule type" value="Genomic_DNA"/>
</dbReference>